<reference evidence="2 3" key="1">
    <citation type="submission" date="2022-03" db="EMBL/GenBank/DDBJ databases">
        <title>Pseudonocardia alaer sp. nov., a novel actinomycete isolated from reed forest soil.</title>
        <authorList>
            <person name="Wang L."/>
        </authorList>
    </citation>
    <scope>NUCLEOTIDE SEQUENCE [LARGE SCALE GENOMIC DNA]</scope>
    <source>
        <strain evidence="2 3">Y-16303</strain>
    </source>
</reference>
<feature type="compositionally biased region" description="Basic and acidic residues" evidence="1">
    <location>
        <begin position="60"/>
        <end position="74"/>
    </location>
</feature>
<evidence type="ECO:0000313" key="3">
    <source>
        <dbReference type="Proteomes" id="UP001299970"/>
    </source>
</evidence>
<name>A0ABS9TRG5_9PSEU</name>
<gene>
    <name evidence="2" type="ORF">MMF94_35900</name>
</gene>
<keyword evidence="3" id="KW-1185">Reference proteome</keyword>
<dbReference type="EMBL" id="JAKXMK010000039">
    <property type="protein sequence ID" value="MCH6171116.1"/>
    <property type="molecule type" value="Genomic_DNA"/>
</dbReference>
<protein>
    <submittedName>
        <fullName evidence="2">Uncharacterized protein</fullName>
    </submittedName>
</protein>
<evidence type="ECO:0000256" key="1">
    <source>
        <dbReference type="SAM" id="MobiDB-lite"/>
    </source>
</evidence>
<proteinExistence type="predicted"/>
<accession>A0ABS9TRG5</accession>
<evidence type="ECO:0000313" key="2">
    <source>
        <dbReference type="EMBL" id="MCH6171116.1"/>
    </source>
</evidence>
<comment type="caution">
    <text evidence="2">The sequence shown here is derived from an EMBL/GenBank/DDBJ whole genome shotgun (WGS) entry which is preliminary data.</text>
</comment>
<sequence length="87" mass="9206">MSVVDETAGTTIPLFGDAIPSGRIDGSDIAEQNTDPGWFEGTLSAIAEMARTGERFQAADVKERFGLEEPDHHGAGAQPSPPHTARD</sequence>
<feature type="region of interest" description="Disordered" evidence="1">
    <location>
        <begin position="60"/>
        <end position="87"/>
    </location>
</feature>
<feature type="region of interest" description="Disordered" evidence="1">
    <location>
        <begin position="1"/>
        <end position="34"/>
    </location>
</feature>
<organism evidence="2 3">
    <name type="scientific">Pseudonocardia alaniniphila</name>
    <dbReference type="NCBI Taxonomy" id="75291"/>
    <lineage>
        <taxon>Bacteria</taxon>
        <taxon>Bacillati</taxon>
        <taxon>Actinomycetota</taxon>
        <taxon>Actinomycetes</taxon>
        <taxon>Pseudonocardiales</taxon>
        <taxon>Pseudonocardiaceae</taxon>
        <taxon>Pseudonocardia</taxon>
    </lineage>
</organism>
<dbReference type="Proteomes" id="UP001299970">
    <property type="component" value="Unassembled WGS sequence"/>
</dbReference>
<dbReference type="RefSeq" id="WP_241041913.1">
    <property type="nucleotide sequence ID" value="NZ_BAAAJF010000069.1"/>
</dbReference>